<gene>
    <name evidence="3" type="ORF">ECC02_002928</name>
</gene>
<dbReference type="VEuPathDB" id="TriTrypDB:ECC02_002928"/>
<keyword evidence="1" id="KW-0472">Membrane</keyword>
<sequence length="722" mass="79537">MNSSSCHGLDYYYFPFCICYQPYYYFVAYPSIFLHVLLPHVLNRRKWRGKGRKLDTAGSRMEILLLATHNLQLLSDSGGICAVPKKSSDNSEKWNELQPTYVRHGSVNNYKRCRLRACFFCKNDGNILSLESEAKSANGGNTPMILLLPLGRDPVGNSAVITFKMAAQGPLLSRSHCVLQLSSSRLLRISHDPHEWCAISVRDCFSLNGTFVNGRRLASGACSPPVAFNPCNVRSWKEPLMTLGLGAGAKLSAGESLLEKQLFLRFDVFVRFVGERKDVGLIRRCLEGSCLANLGTKDAATCFLRDGNSACRLFSEPVPVNIRKDVLVNEECVDNLQAEEVLTFLCENCSAAARRIQLLNAAKAPGSTTDVHQHIPLACSTINNSRQCLYSTILTCRHECGTNNDDAETLTWRPASPNCTSDLPLHASEHPTEVGAEKGETRGNESMAIFLTNRRFGDGLQGSLRDVLLTPHKVGSKNVFERGKEEPGNYASSGIASNSTKAVTHSLPGPCRDGCKHNYFLREPPLDLSPVLVKKKLLAKSPLLEPPAKEDCMTNNCRLVSPFEEMQRNEGANVIFPTRKPPKVIETTNAGLTKEKDKLAEASKAVQQQLSTIHTEMEQVLSWRSGIDSLPSSQDDRAIILPRHGIMKEEGEGELVPYDGLITVKKSPPLCDLAAGTGQAEWQAQTAKKRGVKRKRVVDMKETMKMFLAELIAGTDGASPNE</sequence>
<feature type="domain" description="FHA" evidence="2">
    <location>
        <begin position="148"/>
        <end position="217"/>
    </location>
</feature>
<dbReference type="InterPro" id="IPR000253">
    <property type="entry name" value="FHA_dom"/>
</dbReference>
<dbReference type="SUPFAM" id="SSF49879">
    <property type="entry name" value="SMAD/FHA domain"/>
    <property type="match status" value="1"/>
</dbReference>
<protein>
    <recommendedName>
        <fullName evidence="2">FHA domain-containing protein</fullName>
    </recommendedName>
</protein>
<keyword evidence="1" id="KW-1133">Transmembrane helix</keyword>
<feature type="transmembrane region" description="Helical" evidence="1">
    <location>
        <begin position="23"/>
        <end position="42"/>
    </location>
</feature>
<comment type="caution">
    <text evidence="3">The sequence shown here is derived from an EMBL/GenBank/DDBJ whole genome shotgun (WGS) entry which is preliminary data.</text>
</comment>
<evidence type="ECO:0000256" key="1">
    <source>
        <dbReference type="SAM" id="Phobius"/>
    </source>
</evidence>
<dbReference type="Gene3D" id="2.60.200.20">
    <property type="match status" value="1"/>
</dbReference>
<reference evidence="3 4" key="1">
    <citation type="journal article" date="2019" name="Genome Biol. Evol.">
        <title>Nanopore Sequencing Significantly Improves Genome Assembly of the Protozoan Parasite Trypanosoma cruzi.</title>
        <authorList>
            <person name="Diaz-Viraque F."/>
            <person name="Pita S."/>
            <person name="Greif G."/>
            <person name="de Souza R.C.M."/>
            <person name="Iraola G."/>
            <person name="Robello C."/>
        </authorList>
    </citation>
    <scope>NUCLEOTIDE SEQUENCE [LARGE SCALE GENOMIC DNA]</scope>
    <source>
        <strain evidence="3 4">Berenice</strain>
    </source>
</reference>
<name>A0A7J6YBX6_TRYCR</name>
<dbReference type="PROSITE" id="PS50006">
    <property type="entry name" value="FHA_DOMAIN"/>
    <property type="match status" value="1"/>
</dbReference>
<proteinExistence type="predicted"/>
<organism evidence="3 4">
    <name type="scientific">Trypanosoma cruzi</name>
    <dbReference type="NCBI Taxonomy" id="5693"/>
    <lineage>
        <taxon>Eukaryota</taxon>
        <taxon>Discoba</taxon>
        <taxon>Euglenozoa</taxon>
        <taxon>Kinetoplastea</taxon>
        <taxon>Metakinetoplastina</taxon>
        <taxon>Trypanosomatida</taxon>
        <taxon>Trypanosomatidae</taxon>
        <taxon>Trypanosoma</taxon>
        <taxon>Schizotrypanum</taxon>
    </lineage>
</organism>
<dbReference type="VEuPathDB" id="TriTrypDB:BCY84_02143"/>
<evidence type="ECO:0000313" key="4">
    <source>
        <dbReference type="Proteomes" id="UP000583944"/>
    </source>
</evidence>
<dbReference type="Proteomes" id="UP000583944">
    <property type="component" value="Unassembled WGS sequence"/>
</dbReference>
<accession>A0A7J6YBX6</accession>
<dbReference type="InterPro" id="IPR008984">
    <property type="entry name" value="SMAD_FHA_dom_sf"/>
</dbReference>
<dbReference type="EMBL" id="JABDHM010000015">
    <property type="protein sequence ID" value="KAF5224033.1"/>
    <property type="molecule type" value="Genomic_DNA"/>
</dbReference>
<dbReference type="AlphaFoldDB" id="A0A7J6YBX6"/>
<keyword evidence="1" id="KW-0812">Transmembrane</keyword>
<evidence type="ECO:0000259" key="2">
    <source>
        <dbReference type="PROSITE" id="PS50006"/>
    </source>
</evidence>
<evidence type="ECO:0000313" key="3">
    <source>
        <dbReference type="EMBL" id="KAF5224033.1"/>
    </source>
</evidence>
<dbReference type="CDD" id="cd00060">
    <property type="entry name" value="FHA"/>
    <property type="match status" value="1"/>
</dbReference>
<dbReference type="Pfam" id="PF00498">
    <property type="entry name" value="FHA"/>
    <property type="match status" value="1"/>
</dbReference>